<dbReference type="AlphaFoldDB" id="L8EAX0"/>
<gene>
    <name evidence="1" type="primary">FREM3</name>
</gene>
<evidence type="ECO:0000313" key="1">
    <source>
        <dbReference type="EMBL" id="CCQ43986.1"/>
    </source>
</evidence>
<protein>
    <submittedName>
        <fullName evidence="1">Alternative protein FREM3</fullName>
    </submittedName>
</protein>
<sequence>MMNLSCTLGMLNITSMKVLATWRFVFGEEALIFPNHHPSPCAPESQSRSQQKLEQIMLVSAETWTLLQACACRHSK</sequence>
<name>L8EAX0_HUMAN</name>
<dbReference type="EMBL" id="HF584489">
    <property type="protein sequence ID" value="CCQ43986.1"/>
    <property type="molecule type" value="Genomic_DNA"/>
</dbReference>
<organism evidence="1">
    <name type="scientific">Homo sapiens</name>
    <name type="common">Human</name>
    <dbReference type="NCBI Taxonomy" id="9606"/>
    <lineage>
        <taxon>Eukaryota</taxon>
        <taxon>Metazoa</taxon>
        <taxon>Chordata</taxon>
        <taxon>Craniata</taxon>
        <taxon>Vertebrata</taxon>
        <taxon>Euteleostomi</taxon>
        <taxon>Mammalia</taxon>
        <taxon>Eutheria</taxon>
        <taxon>Euarchontoglires</taxon>
        <taxon>Primates</taxon>
        <taxon>Haplorrhini</taxon>
        <taxon>Catarrhini</taxon>
        <taxon>Hominidae</taxon>
        <taxon>Homo</taxon>
    </lineage>
</organism>
<proteinExistence type="predicted"/>
<reference evidence="1" key="1">
    <citation type="journal article" date="2013" name="PLoS ONE">
        <title>Direct detection of alternative open reading frames translation products in human significantly expands the proteome.</title>
        <authorList>
            <person name="Vanderperre B."/>
            <person name="Lucier J.-F."/>
            <person name="Motard J."/>
            <person name="Tremblay G."/>
            <person name="Vanderperre S."/>
            <person name="Wisztorski M."/>
            <person name="Salzet M."/>
            <person name="Boisvert F.-M."/>
            <person name="Roucou X."/>
        </authorList>
    </citation>
    <scope>NUCLEOTIDE SEQUENCE</scope>
</reference>
<accession>L8EAX0</accession>
<dbReference type="OrthoDB" id="430044at2759"/>